<evidence type="ECO:0000256" key="1">
    <source>
        <dbReference type="ARBA" id="ARBA00022729"/>
    </source>
</evidence>
<feature type="signal peptide" evidence="3">
    <location>
        <begin position="1"/>
        <end position="20"/>
    </location>
</feature>
<dbReference type="EMBL" id="FQVD01000036">
    <property type="protein sequence ID" value="SHF79959.1"/>
    <property type="molecule type" value="Genomic_DNA"/>
</dbReference>
<dbReference type="PANTHER" id="PTHR30069:SF53">
    <property type="entry name" value="COLICIN I RECEPTOR-RELATED"/>
    <property type="match status" value="1"/>
</dbReference>
<dbReference type="NCBIfam" id="TIGR04057">
    <property type="entry name" value="SusC_RagA_signa"/>
    <property type="match status" value="1"/>
</dbReference>
<gene>
    <name evidence="5" type="ORF">SAMN05444349_1361</name>
</gene>
<evidence type="ECO:0000256" key="2">
    <source>
        <dbReference type="PROSITE-ProRule" id="PRU01360"/>
    </source>
</evidence>
<feature type="chain" id="PRO_5013177725" evidence="3">
    <location>
        <begin position="21"/>
        <end position="428"/>
    </location>
</feature>
<dbReference type="FunFam" id="2.170.130.10:FF:000003">
    <property type="entry name" value="SusC/RagA family TonB-linked outer membrane protein"/>
    <property type="match status" value="1"/>
</dbReference>
<dbReference type="GO" id="GO:0015344">
    <property type="term" value="F:siderophore uptake transmembrane transporter activity"/>
    <property type="evidence" value="ECO:0007669"/>
    <property type="project" value="TreeGrafter"/>
</dbReference>
<keyword evidence="2" id="KW-0812">Transmembrane</keyword>
<dbReference type="SUPFAM" id="SSF49464">
    <property type="entry name" value="Carboxypeptidase regulatory domain-like"/>
    <property type="match status" value="1"/>
</dbReference>
<dbReference type="RefSeq" id="WP_139262191.1">
    <property type="nucleotide sequence ID" value="NZ_FQVD01000036.1"/>
</dbReference>
<dbReference type="InterPro" id="IPR039426">
    <property type="entry name" value="TonB-dep_rcpt-like"/>
</dbReference>
<keyword evidence="2" id="KW-0472">Membrane</keyword>
<sequence length="428" mass="47027">MKKNIYLIIASLLLPSTLMAVSGNELNKKFPEVSSEVVLKGDRAIVYKGKILDDKTSEPLIGATILVKGTTIGTVTDINGEFQLSVSDDINPVIFEISFIGYVKKEITPRKNSDIVIRLVENMETLEEVQVVAYGKQSKMSVTGAISSINTKDLLKSPSGSVANALAGAITGVSSVQTSGQPGAEDPNIYVRGTGSLTASASKPLILVDGVERSFFQMDPNEIESITVLKDAASTAVFGVRGANGVILVTTRRGVAGKPKISLSSSFGLTQALRNLKGVDSYSYASLYTEAQRNDNPNISDDQLKFSPYVTEMFRTKADPIMFPSVDWGKYIFKDLAWQTQHNVTLSGGADRFRYFVSLGYLGQDGMMKRTYEVYDPNYSYKRFNYRSNVDIDLTKLEKSVQIDPCRRENVTLFVEIRLTLGDEIKMT</sequence>
<accession>A0A1M5EL40</accession>
<proteinExistence type="inferred from homology"/>
<dbReference type="InterPro" id="IPR037066">
    <property type="entry name" value="Plug_dom_sf"/>
</dbReference>
<dbReference type="OrthoDB" id="9768177at2"/>
<dbReference type="Pfam" id="PF13715">
    <property type="entry name" value="CarbopepD_reg_2"/>
    <property type="match status" value="1"/>
</dbReference>
<keyword evidence="1 3" id="KW-0732">Signal</keyword>
<dbReference type="STRING" id="871325.SAMN05444349_1361"/>
<dbReference type="PROSITE" id="PS52016">
    <property type="entry name" value="TONB_DEPENDENT_REC_3"/>
    <property type="match status" value="1"/>
</dbReference>
<keyword evidence="2" id="KW-1134">Transmembrane beta strand</keyword>
<dbReference type="Pfam" id="PF07715">
    <property type="entry name" value="Plug"/>
    <property type="match status" value="1"/>
</dbReference>
<dbReference type="InterPro" id="IPR023997">
    <property type="entry name" value="TonB-dep_OMP_SusC/RagA_CS"/>
</dbReference>
<reference evidence="5 6" key="1">
    <citation type="submission" date="2016-11" db="EMBL/GenBank/DDBJ databases">
        <authorList>
            <person name="Jaros S."/>
            <person name="Januszkiewicz K."/>
            <person name="Wedrychowicz H."/>
        </authorList>
    </citation>
    <scope>NUCLEOTIDE SEQUENCE [LARGE SCALE GENOMIC DNA]</scope>
    <source>
        <strain evidence="5 6">DSM 26883</strain>
    </source>
</reference>
<dbReference type="AlphaFoldDB" id="A0A1M5EL40"/>
<dbReference type="PANTHER" id="PTHR30069">
    <property type="entry name" value="TONB-DEPENDENT OUTER MEMBRANE RECEPTOR"/>
    <property type="match status" value="1"/>
</dbReference>
<evidence type="ECO:0000259" key="4">
    <source>
        <dbReference type="Pfam" id="PF07715"/>
    </source>
</evidence>
<feature type="domain" description="TonB-dependent receptor plug" evidence="4">
    <location>
        <begin position="139"/>
        <end position="246"/>
    </location>
</feature>
<feature type="non-terminal residue" evidence="5">
    <location>
        <position position="428"/>
    </location>
</feature>
<keyword evidence="2" id="KW-0998">Cell outer membrane</keyword>
<keyword evidence="6" id="KW-1185">Reference proteome</keyword>
<dbReference type="GO" id="GO:0009279">
    <property type="term" value="C:cell outer membrane"/>
    <property type="evidence" value="ECO:0007669"/>
    <property type="project" value="UniProtKB-SubCell"/>
</dbReference>
<dbReference type="InterPro" id="IPR008969">
    <property type="entry name" value="CarboxyPept-like_regulatory"/>
</dbReference>
<name>A0A1M5EL40_9BACE</name>
<keyword evidence="2" id="KW-0813">Transport</keyword>
<dbReference type="Gene3D" id="2.60.40.1120">
    <property type="entry name" value="Carboxypeptidase-like, regulatory domain"/>
    <property type="match status" value="1"/>
</dbReference>
<dbReference type="SUPFAM" id="SSF56935">
    <property type="entry name" value="Porins"/>
    <property type="match status" value="1"/>
</dbReference>
<evidence type="ECO:0000313" key="6">
    <source>
        <dbReference type="Proteomes" id="UP000184436"/>
    </source>
</evidence>
<dbReference type="InterPro" id="IPR023996">
    <property type="entry name" value="TonB-dep_OMP_SusC/RagA"/>
</dbReference>
<dbReference type="Proteomes" id="UP000184436">
    <property type="component" value="Unassembled WGS sequence"/>
</dbReference>
<protein>
    <submittedName>
        <fullName evidence="5">TonB-linked outer membrane protein, SusC/RagA family</fullName>
    </submittedName>
</protein>
<comment type="similarity">
    <text evidence="2">Belongs to the TonB-dependent receptor family.</text>
</comment>
<dbReference type="NCBIfam" id="TIGR04056">
    <property type="entry name" value="OMP_RagA_SusC"/>
    <property type="match status" value="1"/>
</dbReference>
<dbReference type="GO" id="GO:0044718">
    <property type="term" value="P:siderophore transmembrane transport"/>
    <property type="evidence" value="ECO:0007669"/>
    <property type="project" value="TreeGrafter"/>
</dbReference>
<dbReference type="Gene3D" id="2.170.130.10">
    <property type="entry name" value="TonB-dependent receptor, plug domain"/>
    <property type="match status" value="1"/>
</dbReference>
<evidence type="ECO:0000256" key="3">
    <source>
        <dbReference type="SAM" id="SignalP"/>
    </source>
</evidence>
<comment type="subcellular location">
    <subcellularLocation>
        <location evidence="2">Cell outer membrane</location>
        <topology evidence="2">Multi-pass membrane protein</topology>
    </subcellularLocation>
</comment>
<dbReference type="InterPro" id="IPR012910">
    <property type="entry name" value="Plug_dom"/>
</dbReference>
<organism evidence="5 6">
    <name type="scientific">Bacteroides faecichinchillae</name>
    <dbReference type="NCBI Taxonomy" id="871325"/>
    <lineage>
        <taxon>Bacteria</taxon>
        <taxon>Pseudomonadati</taxon>
        <taxon>Bacteroidota</taxon>
        <taxon>Bacteroidia</taxon>
        <taxon>Bacteroidales</taxon>
        <taxon>Bacteroidaceae</taxon>
        <taxon>Bacteroides</taxon>
    </lineage>
</organism>
<evidence type="ECO:0000313" key="5">
    <source>
        <dbReference type="EMBL" id="SHF79959.1"/>
    </source>
</evidence>